<dbReference type="GO" id="GO:0071479">
    <property type="term" value="P:cellular response to ionizing radiation"/>
    <property type="evidence" value="ECO:0007669"/>
    <property type="project" value="TreeGrafter"/>
</dbReference>
<evidence type="ECO:0000313" key="2">
    <source>
        <dbReference type="EMBL" id="EKF30379.1"/>
    </source>
</evidence>
<feature type="compositionally biased region" description="Acidic residues" evidence="1">
    <location>
        <begin position="632"/>
        <end position="648"/>
    </location>
</feature>
<evidence type="ECO:0000256" key="1">
    <source>
        <dbReference type="SAM" id="MobiDB-lite"/>
    </source>
</evidence>
<comment type="caution">
    <text evidence="2">The sequence shown here is derived from an EMBL/GenBank/DDBJ whole genome shotgun (WGS) entry which is preliminary data.</text>
</comment>
<dbReference type="Proteomes" id="UP000007350">
    <property type="component" value="Unassembled WGS sequence"/>
</dbReference>
<accession>K2MX73</accession>
<evidence type="ECO:0008006" key="4">
    <source>
        <dbReference type="Google" id="ProtNLM"/>
    </source>
</evidence>
<feature type="compositionally biased region" description="Basic and acidic residues" evidence="1">
    <location>
        <begin position="588"/>
        <end position="607"/>
    </location>
</feature>
<dbReference type="OrthoDB" id="60092at2759"/>
<dbReference type="PANTHER" id="PTHR15237">
    <property type="entry name" value="DNA REPAIR PROTEIN RAD9"/>
    <property type="match status" value="1"/>
</dbReference>
<feature type="region of interest" description="Disordered" evidence="1">
    <location>
        <begin position="528"/>
        <end position="651"/>
    </location>
</feature>
<dbReference type="GO" id="GO:0030896">
    <property type="term" value="C:checkpoint clamp complex"/>
    <property type="evidence" value="ECO:0007669"/>
    <property type="project" value="InterPro"/>
</dbReference>
<reference evidence="2 3" key="1">
    <citation type="journal article" date="2012" name="BMC Genomics">
        <title>Comparative genomic analysis of human infective Trypanosoma cruzi lineages with the bat-restricted subspecies T. cruzi marinkellei.</title>
        <authorList>
            <person name="Franzen O."/>
            <person name="Talavera-Lopez C."/>
            <person name="Ochaya S."/>
            <person name="Butler C.E."/>
            <person name="Messenger L.A."/>
            <person name="Lewis M.D."/>
            <person name="Llewellyn M.S."/>
            <person name="Marinkelle C.J."/>
            <person name="Tyler K.M."/>
            <person name="Miles M.A."/>
            <person name="Andersson B."/>
        </authorList>
    </citation>
    <scope>NUCLEOTIDE SEQUENCE [LARGE SCALE GENOMIC DNA]</scope>
    <source>
        <strain evidence="2 3">B7</strain>
    </source>
</reference>
<dbReference type="EMBL" id="AHKC01012172">
    <property type="protein sequence ID" value="EKF30379.1"/>
    <property type="molecule type" value="Genomic_DNA"/>
</dbReference>
<dbReference type="InterPro" id="IPR007268">
    <property type="entry name" value="Rad9/Ddc1"/>
</dbReference>
<feature type="compositionally biased region" description="Basic and acidic residues" evidence="1">
    <location>
        <begin position="542"/>
        <end position="554"/>
    </location>
</feature>
<feature type="region of interest" description="Disordered" evidence="1">
    <location>
        <begin position="251"/>
        <end position="275"/>
    </location>
</feature>
<dbReference type="PANTHER" id="PTHR15237:SF0">
    <property type="entry name" value="CELL CYCLE CHECKPOINT CONTROL PROTEIN"/>
    <property type="match status" value="1"/>
</dbReference>
<proteinExistence type="predicted"/>
<name>K2MX73_TRYCR</name>
<gene>
    <name evidence="2" type="ORF">MOQ_005812</name>
</gene>
<dbReference type="Gene3D" id="3.70.10.10">
    <property type="match status" value="1"/>
</dbReference>
<dbReference type="AlphaFoldDB" id="K2MX73"/>
<sequence>MFLSFSVTGTSVRPFMHLLQTVAKQGEGVFFEPHHDSLQLRVVNGTRSTHMLVGIAARHLEGYRCIHGNPATNSCEKSGGATSDTNLPRHEDDRDEFFLMLPTKALITTVLRQSQGLCSVHVRYNATSASDMVSCDTLQWECVMSGGIIKQFALPLAEGRPERAFFSPDRFSFDACAAAWVWGALLGWFPASRPRVVVQPLESRLELWVVDGDESNVMQGAHPPLESGKGGGAETKVVASQEHFLFMRQHEPRGEGTAVSNETSDVGDARAAPRSKGVSLPGKIVEVKPFKQVCLLADQLGMMIRVRTGVEGLPVFVEAITVQDAQQAAAAAAATAVTDAVAAESSNDAVLQNVFGRHSLPSENSFRATFSMYIAAFDVPRRTLDSGEGCTAASRRSTNSATTVTGEEHGVVTAHSLQEVNVPLVSAFAAPPSSDGVPLSGMAPQTPFSIAENMATGQAIRPTGFTNETNPIENNVRSPQRVLVSASPTQIPSCALDGPSLVGATPMRGSGRISSPLNGEEMVVRATPEFGGIVTPHRGDKRPRDGESVDDRFPQESVAGCTAGTTDTTAMSSAPTASFVAPTNLSPNDRRQAGEQKQEQQKGREEPMPSGSARPSLETRFPLDFNAFMQEIAEEAKEDPEESEEDEDLQRFLESCVSLLVLPVTPATQPK</sequence>
<organism evidence="2 3">
    <name type="scientific">Trypanosoma cruzi marinkellei</name>
    <dbReference type="NCBI Taxonomy" id="85056"/>
    <lineage>
        <taxon>Eukaryota</taxon>
        <taxon>Discoba</taxon>
        <taxon>Euglenozoa</taxon>
        <taxon>Kinetoplastea</taxon>
        <taxon>Metakinetoplastina</taxon>
        <taxon>Trypanosomatida</taxon>
        <taxon>Trypanosomatidae</taxon>
        <taxon>Trypanosoma</taxon>
        <taxon>Schizotrypanum</taxon>
    </lineage>
</organism>
<keyword evidence="3" id="KW-1185">Reference proteome</keyword>
<dbReference type="GO" id="GO:0031573">
    <property type="term" value="P:mitotic intra-S DNA damage checkpoint signaling"/>
    <property type="evidence" value="ECO:0007669"/>
    <property type="project" value="TreeGrafter"/>
</dbReference>
<feature type="compositionally biased region" description="Low complexity" evidence="1">
    <location>
        <begin position="559"/>
        <end position="570"/>
    </location>
</feature>
<feature type="compositionally biased region" description="Polar residues" evidence="1">
    <location>
        <begin position="571"/>
        <end position="587"/>
    </location>
</feature>
<evidence type="ECO:0000313" key="3">
    <source>
        <dbReference type="Proteomes" id="UP000007350"/>
    </source>
</evidence>
<dbReference type="GO" id="GO:0000076">
    <property type="term" value="P:DNA replication checkpoint signaling"/>
    <property type="evidence" value="ECO:0007669"/>
    <property type="project" value="TreeGrafter"/>
</dbReference>
<dbReference type="GO" id="GO:0006281">
    <property type="term" value="P:DNA repair"/>
    <property type="evidence" value="ECO:0007669"/>
    <property type="project" value="TreeGrafter"/>
</dbReference>
<protein>
    <recommendedName>
        <fullName evidence="4">DNA repair protein Rad9</fullName>
    </recommendedName>
</protein>